<feature type="transmembrane region" description="Helical" evidence="4">
    <location>
        <begin position="281"/>
        <end position="302"/>
    </location>
</feature>
<dbReference type="AlphaFoldDB" id="A0A7K3WM98"/>
<dbReference type="SUPFAM" id="SSF103473">
    <property type="entry name" value="MFS general substrate transporter"/>
    <property type="match status" value="1"/>
</dbReference>
<feature type="transmembrane region" description="Helical" evidence="4">
    <location>
        <begin position="52"/>
        <end position="71"/>
    </location>
</feature>
<dbReference type="GO" id="GO:0022857">
    <property type="term" value="F:transmembrane transporter activity"/>
    <property type="evidence" value="ECO:0007669"/>
    <property type="project" value="InterPro"/>
</dbReference>
<dbReference type="CDD" id="cd17339">
    <property type="entry name" value="MFS_NIMT_CynX_like"/>
    <property type="match status" value="1"/>
</dbReference>
<feature type="transmembrane region" description="Helical" evidence="4">
    <location>
        <begin position="308"/>
        <end position="328"/>
    </location>
</feature>
<dbReference type="Gene3D" id="1.20.1250.20">
    <property type="entry name" value="MFS general substrate transporter like domains"/>
    <property type="match status" value="2"/>
</dbReference>
<dbReference type="InterPro" id="IPR052524">
    <property type="entry name" value="MFS_Cyanate_Porter"/>
</dbReference>
<dbReference type="PROSITE" id="PS50850">
    <property type="entry name" value="MFS"/>
    <property type="match status" value="1"/>
</dbReference>
<feature type="transmembrane region" description="Helical" evidence="4">
    <location>
        <begin position="173"/>
        <end position="194"/>
    </location>
</feature>
<dbReference type="PANTHER" id="PTHR23523">
    <property type="match status" value="1"/>
</dbReference>
<dbReference type="Pfam" id="PF07690">
    <property type="entry name" value="MFS_1"/>
    <property type="match status" value="1"/>
</dbReference>
<evidence type="ECO:0000313" key="7">
    <source>
        <dbReference type="Proteomes" id="UP000486602"/>
    </source>
</evidence>
<keyword evidence="1 4" id="KW-0812">Transmembrane</keyword>
<name>A0A7K3WM98_9FLAO</name>
<feature type="transmembrane region" description="Helical" evidence="4">
    <location>
        <begin position="12"/>
        <end position="32"/>
    </location>
</feature>
<evidence type="ECO:0000256" key="4">
    <source>
        <dbReference type="SAM" id="Phobius"/>
    </source>
</evidence>
<reference evidence="6 7" key="1">
    <citation type="submission" date="2020-02" db="EMBL/GenBank/DDBJ databases">
        <title>Out from the shadows clarifying the taxonomy of the family Cryomorphaceae and related taxa by utilizing the GTDB taxonomic framework.</title>
        <authorList>
            <person name="Bowman J.P."/>
        </authorList>
    </citation>
    <scope>NUCLEOTIDE SEQUENCE [LARGE SCALE GENOMIC DNA]</scope>
    <source>
        <strain evidence="6 7">QSSC 1-22</strain>
    </source>
</reference>
<keyword evidence="3 4" id="KW-0472">Membrane</keyword>
<dbReference type="Proteomes" id="UP000486602">
    <property type="component" value="Unassembled WGS sequence"/>
</dbReference>
<dbReference type="EMBL" id="JAAGVY010000005">
    <property type="protein sequence ID" value="NEN22767.1"/>
    <property type="molecule type" value="Genomic_DNA"/>
</dbReference>
<evidence type="ECO:0000256" key="1">
    <source>
        <dbReference type="ARBA" id="ARBA00022692"/>
    </source>
</evidence>
<evidence type="ECO:0000313" key="6">
    <source>
        <dbReference type="EMBL" id="NEN22767.1"/>
    </source>
</evidence>
<evidence type="ECO:0000256" key="3">
    <source>
        <dbReference type="ARBA" id="ARBA00023136"/>
    </source>
</evidence>
<dbReference type="InterPro" id="IPR011701">
    <property type="entry name" value="MFS"/>
</dbReference>
<keyword evidence="7" id="KW-1185">Reference proteome</keyword>
<dbReference type="InterPro" id="IPR036259">
    <property type="entry name" value="MFS_trans_sf"/>
</dbReference>
<evidence type="ECO:0000256" key="2">
    <source>
        <dbReference type="ARBA" id="ARBA00022989"/>
    </source>
</evidence>
<gene>
    <name evidence="6" type="ORF">G3O08_04540</name>
</gene>
<feature type="transmembrane region" description="Helical" evidence="4">
    <location>
        <begin position="215"/>
        <end position="238"/>
    </location>
</feature>
<feature type="transmembrane region" description="Helical" evidence="4">
    <location>
        <begin position="250"/>
        <end position="269"/>
    </location>
</feature>
<evidence type="ECO:0000259" key="5">
    <source>
        <dbReference type="PROSITE" id="PS50850"/>
    </source>
</evidence>
<proteinExistence type="predicted"/>
<protein>
    <submittedName>
        <fullName evidence="6">MFS transporter</fullName>
    </submittedName>
</protein>
<accession>A0A7K3WM98</accession>
<comment type="caution">
    <text evidence="6">The sequence shown here is derived from an EMBL/GenBank/DDBJ whole genome shotgun (WGS) entry which is preliminary data.</text>
</comment>
<feature type="transmembrane region" description="Helical" evidence="4">
    <location>
        <begin position="369"/>
        <end position="391"/>
    </location>
</feature>
<keyword evidence="2 4" id="KW-1133">Transmembrane helix</keyword>
<sequence>MEVKRNINSIRGAEALLIAGIVFVALNLRPALVSVGPLVGLIRESTGLSNSMLGLLTSLPLIAFGVVSNFTSLFTKRFGISGTLAGALVLLAIGVIIRSLPSIAALYIGTALLGVAIALGNVLIPGLVKRNLPHKSGKITSLYSSVLGMGAALAAGISLPLAVDLDLGWRGSLGVWAVLAIVGFFVWLPQLWRIKKSNNDRSFRVAMKNLGGSKLAWKVALFMGLQSFAFYVILAWLPEIIQSRGFDSTYAGWMLSLSQATGVLGSLLVPTLAGKRKNQRGMVLFLGIVETVSLIGLMLPQIGMTPVWVSLIGFALGGTFSLALLFIVLRTNDSETATELSGMAQSIGYFIAAIGPVVFGSIFDFTGSWLYPLGLLFAIGFLKFYMGLGAAKDEKLEFKNG</sequence>
<feature type="domain" description="Major facilitator superfamily (MFS) profile" evidence="5">
    <location>
        <begin position="15"/>
        <end position="392"/>
    </location>
</feature>
<dbReference type="InterPro" id="IPR020846">
    <property type="entry name" value="MFS_dom"/>
</dbReference>
<organism evidence="6 7">
    <name type="scientific">Cryomorpha ignava</name>
    <dbReference type="NCBI Taxonomy" id="101383"/>
    <lineage>
        <taxon>Bacteria</taxon>
        <taxon>Pseudomonadati</taxon>
        <taxon>Bacteroidota</taxon>
        <taxon>Flavobacteriia</taxon>
        <taxon>Flavobacteriales</taxon>
        <taxon>Cryomorphaceae</taxon>
        <taxon>Cryomorpha</taxon>
    </lineage>
</organism>
<feature type="transmembrane region" description="Helical" evidence="4">
    <location>
        <begin position="103"/>
        <end position="128"/>
    </location>
</feature>
<feature type="transmembrane region" description="Helical" evidence="4">
    <location>
        <begin position="140"/>
        <end position="161"/>
    </location>
</feature>
<dbReference type="PANTHER" id="PTHR23523:SF2">
    <property type="entry name" value="2-NITROIMIDAZOLE TRANSPORTER"/>
    <property type="match status" value="1"/>
</dbReference>
<feature type="transmembrane region" description="Helical" evidence="4">
    <location>
        <begin position="340"/>
        <end position="363"/>
    </location>
</feature>
<feature type="transmembrane region" description="Helical" evidence="4">
    <location>
        <begin position="78"/>
        <end position="97"/>
    </location>
</feature>